<organism evidence="1 2">
    <name type="scientific">Leptomonas pyrrhocoris</name>
    <name type="common">Firebug parasite</name>
    <dbReference type="NCBI Taxonomy" id="157538"/>
    <lineage>
        <taxon>Eukaryota</taxon>
        <taxon>Discoba</taxon>
        <taxon>Euglenozoa</taxon>
        <taxon>Kinetoplastea</taxon>
        <taxon>Metakinetoplastina</taxon>
        <taxon>Trypanosomatida</taxon>
        <taxon>Trypanosomatidae</taxon>
        <taxon>Leishmaniinae</taxon>
        <taxon>Leptomonas</taxon>
    </lineage>
</organism>
<dbReference type="Pfam" id="PF00560">
    <property type="entry name" value="LRR_1"/>
    <property type="match status" value="1"/>
</dbReference>
<proteinExistence type="predicted"/>
<dbReference type="SUPFAM" id="SSF52047">
    <property type="entry name" value="RNI-like"/>
    <property type="match status" value="1"/>
</dbReference>
<comment type="caution">
    <text evidence="1">The sequence shown here is derived from an EMBL/GenBank/DDBJ whole genome shotgun (WGS) entry which is preliminary data.</text>
</comment>
<sequence>MGGASSKERFERAATTGTLTVDDKRMRSWSRLMKGLVSLPKLRSMTVSGTRLDAPIPPSFVKLSLWSSLAYLDLSHNRLTCVCALGGVACLSKTHAKHAEDFIRQSSDAPAPSSADPLPLESLNLSGNVLHLLPPFLSRRFPRLRRLVCADNAQPLVIPFSLTHCLGVSASLEALDLRSNGLEKFTVAEDTVESPFEALRELLLDHNELGGTLTLGLKGDKAFPILPSLKRLSVEDQQGKQPLQAVDPTIFVHCPGLNSLSLRGNRNEEQIRAALGALDVYRRWQERNADIINKKIGAGGSAELMR</sequence>
<dbReference type="Proteomes" id="UP000037923">
    <property type="component" value="Unassembled WGS sequence"/>
</dbReference>
<dbReference type="OrthoDB" id="272149at2759"/>
<accession>A0A0M9G7A4</accession>
<gene>
    <name evidence="1" type="ORF">ABB37_02015</name>
</gene>
<dbReference type="AlphaFoldDB" id="A0A0M9G7A4"/>
<dbReference type="RefSeq" id="XP_015662235.1">
    <property type="nucleotide sequence ID" value="XM_015798757.1"/>
</dbReference>
<dbReference type="Gene3D" id="3.80.10.10">
    <property type="entry name" value="Ribonuclease Inhibitor"/>
    <property type="match status" value="2"/>
</dbReference>
<dbReference type="InterPro" id="IPR001611">
    <property type="entry name" value="Leu-rich_rpt"/>
</dbReference>
<dbReference type="EMBL" id="LGTL01000003">
    <property type="protein sequence ID" value="KPA83796.1"/>
    <property type="molecule type" value="Genomic_DNA"/>
</dbReference>
<dbReference type="InterPro" id="IPR032675">
    <property type="entry name" value="LRR_dom_sf"/>
</dbReference>
<dbReference type="OMA" id="AIFAHCP"/>
<dbReference type="VEuPathDB" id="TriTrypDB:LpyrH10_03_1660"/>
<protein>
    <recommendedName>
        <fullName evidence="3">Leucine-rich repeat protein (LRRP)</fullName>
    </recommendedName>
</protein>
<dbReference type="PANTHER" id="PTHR48057:SF7">
    <property type="entry name" value="LEUCINE-RICH REPEAT SERINE_THREONINE-PROTEIN KINASE 1"/>
    <property type="match status" value="1"/>
</dbReference>
<dbReference type="InterPro" id="IPR052595">
    <property type="entry name" value="LRRC69/RLP"/>
</dbReference>
<dbReference type="RefSeq" id="XP_015662234.1">
    <property type="nucleotide sequence ID" value="XM_015798756.1"/>
</dbReference>
<evidence type="ECO:0008006" key="3">
    <source>
        <dbReference type="Google" id="ProtNLM"/>
    </source>
</evidence>
<evidence type="ECO:0000313" key="2">
    <source>
        <dbReference type="Proteomes" id="UP000037923"/>
    </source>
</evidence>
<name>A0A0M9G7A4_LEPPY</name>
<dbReference type="GeneID" id="26902310"/>
<dbReference type="PANTHER" id="PTHR48057">
    <property type="entry name" value="LEUCINE-RICH REPEAT SERINE/THREONINE-PROTEIN KINASE 1"/>
    <property type="match status" value="1"/>
</dbReference>
<dbReference type="EMBL" id="LGTL01000003">
    <property type="protein sequence ID" value="KPA83795.1"/>
    <property type="molecule type" value="Genomic_DNA"/>
</dbReference>
<evidence type="ECO:0000313" key="1">
    <source>
        <dbReference type="EMBL" id="KPA83796.1"/>
    </source>
</evidence>
<reference evidence="1 2" key="1">
    <citation type="submission" date="2015-07" db="EMBL/GenBank/DDBJ databases">
        <title>High-quality genome of monoxenous trypanosomatid Leptomonas pyrrhocoris.</title>
        <authorList>
            <person name="Flegontov P."/>
            <person name="Butenko A."/>
            <person name="Firsov S."/>
            <person name="Vlcek C."/>
            <person name="Logacheva M.D."/>
            <person name="Field M."/>
            <person name="Filatov D."/>
            <person name="Flegontova O."/>
            <person name="Gerasimov E."/>
            <person name="Jackson A.P."/>
            <person name="Kelly S."/>
            <person name="Opperdoes F."/>
            <person name="O'Reilly A."/>
            <person name="Votypka J."/>
            <person name="Yurchenko V."/>
            <person name="Lukes J."/>
        </authorList>
    </citation>
    <scope>NUCLEOTIDE SEQUENCE [LARGE SCALE GENOMIC DNA]</scope>
    <source>
        <strain evidence="1">H10</strain>
    </source>
</reference>
<keyword evidence="2" id="KW-1185">Reference proteome</keyword>
<dbReference type="PROSITE" id="PS51450">
    <property type="entry name" value="LRR"/>
    <property type="match status" value="1"/>
</dbReference>